<evidence type="ECO:0000313" key="3">
    <source>
        <dbReference type="EMBL" id="TKA73818.1"/>
    </source>
</evidence>
<dbReference type="Gene3D" id="3.40.50.720">
    <property type="entry name" value="NAD(P)-binding Rossmann-like Domain"/>
    <property type="match status" value="1"/>
</dbReference>
<dbReference type="PRINTS" id="PR00081">
    <property type="entry name" value="GDHRDH"/>
</dbReference>
<proteinExistence type="inferred from homology"/>
<evidence type="ECO:0000313" key="4">
    <source>
        <dbReference type="Proteomes" id="UP000308768"/>
    </source>
</evidence>
<reference evidence="3 4" key="1">
    <citation type="submission" date="2017-03" db="EMBL/GenBank/DDBJ databases">
        <title>Genomes of endolithic fungi from Antarctica.</title>
        <authorList>
            <person name="Coleine C."/>
            <person name="Masonjones S."/>
            <person name="Stajich J.E."/>
        </authorList>
    </citation>
    <scope>NUCLEOTIDE SEQUENCE [LARGE SCALE GENOMIC DNA]</scope>
    <source>
        <strain evidence="3 4">CCFEE 5187</strain>
    </source>
</reference>
<dbReference type="Pfam" id="PF00106">
    <property type="entry name" value="adh_short"/>
    <property type="match status" value="1"/>
</dbReference>
<accession>A0A4U0XE48</accession>
<dbReference type="GO" id="GO:0016491">
    <property type="term" value="F:oxidoreductase activity"/>
    <property type="evidence" value="ECO:0007669"/>
    <property type="project" value="UniProtKB-KW"/>
</dbReference>
<evidence type="ECO:0000256" key="2">
    <source>
        <dbReference type="ARBA" id="ARBA00023002"/>
    </source>
</evidence>
<organism evidence="3 4">
    <name type="scientific">Cryomyces minteri</name>
    <dbReference type="NCBI Taxonomy" id="331657"/>
    <lineage>
        <taxon>Eukaryota</taxon>
        <taxon>Fungi</taxon>
        <taxon>Dikarya</taxon>
        <taxon>Ascomycota</taxon>
        <taxon>Pezizomycotina</taxon>
        <taxon>Dothideomycetes</taxon>
        <taxon>Dothideomycetes incertae sedis</taxon>
        <taxon>Cryomyces</taxon>
    </lineage>
</organism>
<name>A0A4U0XE48_9PEZI</name>
<dbReference type="InterPro" id="IPR036291">
    <property type="entry name" value="NAD(P)-bd_dom_sf"/>
</dbReference>
<dbReference type="SUPFAM" id="SSF51735">
    <property type="entry name" value="NAD(P)-binding Rossmann-fold domains"/>
    <property type="match status" value="1"/>
</dbReference>
<protein>
    <recommendedName>
        <fullName evidence="5">Oxidoreductase bli-4, mitochondrial</fullName>
    </recommendedName>
</protein>
<dbReference type="InterPro" id="IPR002347">
    <property type="entry name" value="SDR_fam"/>
</dbReference>
<dbReference type="STRING" id="331657.A0A4U0XE48"/>
<gene>
    <name evidence="3" type="ORF">B0A49_02084</name>
</gene>
<dbReference type="EMBL" id="NAJN01000406">
    <property type="protein sequence ID" value="TKA73818.1"/>
    <property type="molecule type" value="Genomic_DNA"/>
</dbReference>
<dbReference type="PANTHER" id="PTHR24320">
    <property type="entry name" value="RETINOL DEHYDROGENASE"/>
    <property type="match status" value="1"/>
</dbReference>
<evidence type="ECO:0008006" key="5">
    <source>
        <dbReference type="Google" id="ProtNLM"/>
    </source>
</evidence>
<sequence>METIRTTLVENFGGMAQNLAKGDERFSLDEVPDLSGKVAVITGGSEGIGFGCTHTLLKHNIAKIFCISLRQEIADEATKAIDEEMGAGSAKKFVWLQCDLANWPQVVETANTILEQTDRIDILINNAARGVMTHQLAPLSGIDLHMAQNHMGHVVLTSHLLPLIKKTSEAHGTVRIVNLGSNAHQNAPSDVKFESVEELNKDFGPNGQYGRSKLAAILYSRYLAKHLTAAHPKILVNATHPGVVETAQSSVHIHEPYPLMGYGMSVLLKPFKKTQFEGCVSTMYAATVCQDSGLYICPPKIVEKGSEMSNDMELAERLMKLTREVVSDKTRKQSVEKGCPFKDY</sequence>
<comment type="caution">
    <text evidence="3">The sequence shown here is derived from an EMBL/GenBank/DDBJ whole genome shotgun (WGS) entry which is preliminary data.</text>
</comment>
<comment type="similarity">
    <text evidence="1">Belongs to the short-chain dehydrogenases/reductases (SDR) family.</text>
</comment>
<dbReference type="OrthoDB" id="191139at2759"/>
<dbReference type="Proteomes" id="UP000308768">
    <property type="component" value="Unassembled WGS sequence"/>
</dbReference>
<keyword evidence="2" id="KW-0560">Oxidoreductase</keyword>
<dbReference type="PANTHER" id="PTHR24320:SF33">
    <property type="entry name" value="OXIDOREDUCTASE BLI-4, MITOCHONDRIAL-RELATED"/>
    <property type="match status" value="1"/>
</dbReference>
<keyword evidence="4" id="KW-1185">Reference proteome</keyword>
<dbReference type="AlphaFoldDB" id="A0A4U0XE48"/>
<evidence type="ECO:0000256" key="1">
    <source>
        <dbReference type="ARBA" id="ARBA00006484"/>
    </source>
</evidence>